<feature type="transmembrane region" description="Helical" evidence="1">
    <location>
        <begin position="6"/>
        <end position="22"/>
    </location>
</feature>
<keyword evidence="1" id="KW-0472">Membrane</keyword>
<dbReference type="EMBL" id="BSYO01000012">
    <property type="protein sequence ID" value="GMH12707.1"/>
    <property type="molecule type" value="Genomic_DNA"/>
</dbReference>
<evidence type="ECO:0000256" key="1">
    <source>
        <dbReference type="SAM" id="Phobius"/>
    </source>
</evidence>
<evidence type="ECO:0000313" key="3">
    <source>
        <dbReference type="Proteomes" id="UP001279734"/>
    </source>
</evidence>
<comment type="caution">
    <text evidence="2">The sequence shown here is derived from an EMBL/GenBank/DDBJ whole genome shotgun (WGS) entry which is preliminary data.</text>
</comment>
<organism evidence="2 3">
    <name type="scientific">Nepenthes gracilis</name>
    <name type="common">Slender pitcher plant</name>
    <dbReference type="NCBI Taxonomy" id="150966"/>
    <lineage>
        <taxon>Eukaryota</taxon>
        <taxon>Viridiplantae</taxon>
        <taxon>Streptophyta</taxon>
        <taxon>Embryophyta</taxon>
        <taxon>Tracheophyta</taxon>
        <taxon>Spermatophyta</taxon>
        <taxon>Magnoliopsida</taxon>
        <taxon>eudicotyledons</taxon>
        <taxon>Gunneridae</taxon>
        <taxon>Pentapetalae</taxon>
        <taxon>Caryophyllales</taxon>
        <taxon>Nepenthaceae</taxon>
        <taxon>Nepenthes</taxon>
    </lineage>
</organism>
<keyword evidence="1" id="KW-0812">Transmembrane</keyword>
<keyword evidence="1" id="KW-1133">Transmembrane helix</keyword>
<evidence type="ECO:0000313" key="2">
    <source>
        <dbReference type="EMBL" id="GMH12707.1"/>
    </source>
</evidence>
<dbReference type="AlphaFoldDB" id="A0AAD3SLB2"/>
<proteinExistence type="predicted"/>
<keyword evidence="3" id="KW-1185">Reference proteome</keyword>
<reference evidence="2" key="1">
    <citation type="submission" date="2023-05" db="EMBL/GenBank/DDBJ databases">
        <title>Nepenthes gracilis genome sequencing.</title>
        <authorList>
            <person name="Fukushima K."/>
        </authorList>
    </citation>
    <scope>NUCLEOTIDE SEQUENCE</scope>
    <source>
        <strain evidence="2">SING2019-196</strain>
    </source>
</reference>
<name>A0AAD3SLB2_NEPGR</name>
<sequence>MVSSGAFFILGMPLIIFADASWKRQPKTADRRLNHKLRAAAPPEGPRLSNQAASHSAALAMLHTKLGAPGTMSLADFCLRIILGRNIMKAEVQDNN</sequence>
<gene>
    <name evidence="2" type="ORF">Nepgr_014548</name>
</gene>
<dbReference type="Proteomes" id="UP001279734">
    <property type="component" value="Unassembled WGS sequence"/>
</dbReference>
<protein>
    <submittedName>
        <fullName evidence="2">Uncharacterized protein</fullName>
    </submittedName>
</protein>
<accession>A0AAD3SLB2</accession>